<accession>A0A8S5UB18</accession>
<protein>
    <submittedName>
        <fullName evidence="2">Resistance protein</fullName>
    </submittedName>
</protein>
<keyword evidence="1" id="KW-0175">Coiled coil</keyword>
<evidence type="ECO:0000256" key="1">
    <source>
        <dbReference type="SAM" id="Coils"/>
    </source>
</evidence>
<dbReference type="InterPro" id="IPR008840">
    <property type="entry name" value="Sipho_Gp157"/>
</dbReference>
<dbReference type="Pfam" id="PF05565">
    <property type="entry name" value="Sipho_Gp157"/>
    <property type="match status" value="1"/>
</dbReference>
<sequence length="166" mass="18599">MTLFEIDAAILAAIAHGTDPETGEINNLDELINLQMERDKKIENIACLVKNLKDDVRGLKAEAQALTERRRVAENKVARLEAVLDEALDGQKFSTPRCVVSFRNTKAVEVEDLDAVLKWACKECREDEFIRYKTPEINKSNLGTYLKSGADVPGARIVERRSLAVK</sequence>
<dbReference type="EMBL" id="BK016059">
    <property type="protein sequence ID" value="DAF91660.1"/>
    <property type="molecule type" value="Genomic_DNA"/>
</dbReference>
<name>A0A8S5UB18_9CAUD</name>
<reference evidence="2" key="1">
    <citation type="journal article" date="2021" name="Proc. Natl. Acad. Sci. U.S.A.">
        <title>A Catalog of Tens of Thousands of Viruses from Human Metagenomes Reveals Hidden Associations with Chronic Diseases.</title>
        <authorList>
            <person name="Tisza M.J."/>
            <person name="Buck C.B."/>
        </authorList>
    </citation>
    <scope>NUCLEOTIDE SEQUENCE</scope>
    <source>
        <strain evidence="2">Ct8Cp41</strain>
    </source>
</reference>
<dbReference type="SUPFAM" id="SSF161266">
    <property type="entry name" value="Gam-like"/>
    <property type="match status" value="1"/>
</dbReference>
<proteinExistence type="predicted"/>
<organism evidence="2">
    <name type="scientific">Siphoviridae sp. ct8Cp41</name>
    <dbReference type="NCBI Taxonomy" id="2825358"/>
    <lineage>
        <taxon>Viruses</taxon>
        <taxon>Duplodnaviria</taxon>
        <taxon>Heunggongvirae</taxon>
        <taxon>Uroviricota</taxon>
        <taxon>Caudoviricetes</taxon>
    </lineage>
</organism>
<feature type="coiled-coil region" evidence="1">
    <location>
        <begin position="42"/>
        <end position="90"/>
    </location>
</feature>
<evidence type="ECO:0000313" key="2">
    <source>
        <dbReference type="EMBL" id="DAF91660.1"/>
    </source>
</evidence>